<dbReference type="Gene3D" id="2.60.40.420">
    <property type="entry name" value="Cupredoxins - blue copper proteins"/>
    <property type="match status" value="1"/>
</dbReference>
<gene>
    <name evidence="4" type="ORF">RND81_01G158700</name>
</gene>
<comment type="caution">
    <text evidence="4">The sequence shown here is derived from an EMBL/GenBank/DDBJ whole genome shotgun (WGS) entry which is preliminary data.</text>
</comment>
<keyword evidence="2" id="KW-0732">Signal</keyword>
<dbReference type="InterPro" id="IPR003245">
    <property type="entry name" value="Phytocyanin_dom"/>
</dbReference>
<feature type="chain" id="PRO_5043788705" description="Phytocyanin domain-containing protein" evidence="2">
    <location>
        <begin position="21"/>
        <end position="220"/>
    </location>
</feature>
<evidence type="ECO:0000256" key="2">
    <source>
        <dbReference type="SAM" id="SignalP"/>
    </source>
</evidence>
<dbReference type="PANTHER" id="PTHR34662:SF3">
    <property type="entry name" value="OS04G0422700 PROTEIN"/>
    <property type="match status" value="1"/>
</dbReference>
<dbReference type="GO" id="GO:0009055">
    <property type="term" value="F:electron transfer activity"/>
    <property type="evidence" value="ECO:0007669"/>
    <property type="project" value="InterPro"/>
</dbReference>
<dbReference type="Proteomes" id="UP001443914">
    <property type="component" value="Unassembled WGS sequence"/>
</dbReference>
<dbReference type="PROSITE" id="PS51485">
    <property type="entry name" value="PHYTOCYANIN"/>
    <property type="match status" value="1"/>
</dbReference>
<dbReference type="EMBL" id="JBDFQZ010000001">
    <property type="protein sequence ID" value="KAK9757382.1"/>
    <property type="molecule type" value="Genomic_DNA"/>
</dbReference>
<dbReference type="InterPro" id="IPR008972">
    <property type="entry name" value="Cupredoxin"/>
</dbReference>
<feature type="region of interest" description="Disordered" evidence="1">
    <location>
        <begin position="142"/>
        <end position="162"/>
    </location>
</feature>
<sequence>MGIFHALFFFLFLHVQSSHCATLVVDGFTQWSFPKAFIGDTIIFKHKNEYNLYIFRNKESYNNCNFTQATPLSTSNSSTYTWHPSRPGNFYFSFYNGTSKPCLEGQKLAVAIIPNSNSTSTAINPANPPEIATSPVYPWPYQPREKAAGDTADGGDSPALSPGSIPFINSNPAVALPAGEVDSATISPLPTSPNLSPKGVTVSALINHLLILFCVIMVIP</sequence>
<accession>A0AAW1NFU1</accession>
<dbReference type="AlphaFoldDB" id="A0AAW1NFU1"/>
<evidence type="ECO:0000313" key="4">
    <source>
        <dbReference type="EMBL" id="KAK9757382.1"/>
    </source>
</evidence>
<protein>
    <recommendedName>
        <fullName evidence="3">Phytocyanin domain-containing protein</fullName>
    </recommendedName>
</protein>
<reference evidence="4" key="1">
    <citation type="submission" date="2024-03" db="EMBL/GenBank/DDBJ databases">
        <title>WGS assembly of Saponaria officinalis var. Norfolk2.</title>
        <authorList>
            <person name="Jenkins J."/>
            <person name="Shu S."/>
            <person name="Grimwood J."/>
            <person name="Barry K."/>
            <person name="Goodstein D."/>
            <person name="Schmutz J."/>
            <person name="Leebens-Mack J."/>
            <person name="Osbourn A."/>
        </authorList>
    </citation>
    <scope>NUCLEOTIDE SEQUENCE [LARGE SCALE GENOMIC DNA]</scope>
    <source>
        <strain evidence="4">JIC</strain>
    </source>
</reference>
<dbReference type="PANTHER" id="PTHR34662">
    <property type="entry name" value="OS04G0422700 PROTEIN"/>
    <property type="match status" value="1"/>
</dbReference>
<dbReference type="SUPFAM" id="SSF49503">
    <property type="entry name" value="Cupredoxins"/>
    <property type="match status" value="1"/>
</dbReference>
<feature type="signal peptide" evidence="2">
    <location>
        <begin position="1"/>
        <end position="20"/>
    </location>
</feature>
<evidence type="ECO:0000256" key="1">
    <source>
        <dbReference type="SAM" id="MobiDB-lite"/>
    </source>
</evidence>
<feature type="domain" description="Phytocyanin" evidence="3">
    <location>
        <begin position="21"/>
        <end position="114"/>
    </location>
</feature>
<evidence type="ECO:0000259" key="3">
    <source>
        <dbReference type="PROSITE" id="PS51485"/>
    </source>
</evidence>
<proteinExistence type="predicted"/>
<name>A0AAW1NFU1_SAPOF</name>
<organism evidence="4 5">
    <name type="scientific">Saponaria officinalis</name>
    <name type="common">Common soapwort</name>
    <name type="synonym">Lychnis saponaria</name>
    <dbReference type="NCBI Taxonomy" id="3572"/>
    <lineage>
        <taxon>Eukaryota</taxon>
        <taxon>Viridiplantae</taxon>
        <taxon>Streptophyta</taxon>
        <taxon>Embryophyta</taxon>
        <taxon>Tracheophyta</taxon>
        <taxon>Spermatophyta</taxon>
        <taxon>Magnoliopsida</taxon>
        <taxon>eudicotyledons</taxon>
        <taxon>Gunneridae</taxon>
        <taxon>Pentapetalae</taxon>
        <taxon>Caryophyllales</taxon>
        <taxon>Caryophyllaceae</taxon>
        <taxon>Caryophylleae</taxon>
        <taxon>Saponaria</taxon>
    </lineage>
</organism>
<keyword evidence="5" id="KW-1185">Reference proteome</keyword>
<evidence type="ECO:0000313" key="5">
    <source>
        <dbReference type="Proteomes" id="UP001443914"/>
    </source>
</evidence>